<dbReference type="SUPFAM" id="SSF53822">
    <property type="entry name" value="Periplasmic binding protein-like I"/>
    <property type="match status" value="1"/>
</dbReference>
<evidence type="ECO:0000313" key="1">
    <source>
        <dbReference type="EMBL" id="OEU85599.1"/>
    </source>
</evidence>
<sequence length="60" mass="6722">MTASRSGAITQNPGAIGRQVVRASVAAIKRKRLPEVIETGHYGYDRRNIDDPRIRSVPYR</sequence>
<name>A0A1E7JGK3_9ACTN</name>
<dbReference type="OrthoDB" id="9808136at2"/>
<accession>A0A1E7JGK3</accession>
<dbReference type="STRING" id="933944.AN215_24280"/>
<dbReference type="Gene3D" id="3.40.50.2300">
    <property type="match status" value="1"/>
</dbReference>
<dbReference type="RefSeq" id="WP_070011005.1">
    <property type="nucleotide sequence ID" value="NZ_LJGS01000039.1"/>
</dbReference>
<comment type="caution">
    <text evidence="1">The sequence shown here is derived from an EMBL/GenBank/DDBJ whole genome shotgun (WGS) entry which is preliminary data.</text>
</comment>
<gene>
    <name evidence="1" type="ORF">AN215_24280</name>
</gene>
<protein>
    <submittedName>
        <fullName evidence="1">Uncharacterized protein</fullName>
    </submittedName>
</protein>
<reference evidence="1 2" key="1">
    <citation type="journal article" date="2016" name="Front. Microbiol.">
        <title>Comparative Genomics Analysis of Streptomyces Species Reveals Their Adaptation to the Marine Environment and Their Diversity at the Genomic Level.</title>
        <authorList>
            <person name="Tian X."/>
            <person name="Zhang Z."/>
            <person name="Yang T."/>
            <person name="Chen M."/>
            <person name="Li J."/>
            <person name="Chen F."/>
            <person name="Yang J."/>
            <person name="Li W."/>
            <person name="Zhang B."/>
            <person name="Zhang Z."/>
            <person name="Wu J."/>
            <person name="Zhang C."/>
            <person name="Long L."/>
            <person name="Xiao J."/>
        </authorList>
    </citation>
    <scope>NUCLEOTIDE SEQUENCE [LARGE SCALE GENOMIC DNA]</scope>
    <source>
        <strain evidence="1 2">SCSIO 10390</strain>
    </source>
</reference>
<organism evidence="1 2">
    <name type="scientific">Streptomyces abyssalis</name>
    <dbReference type="NCBI Taxonomy" id="933944"/>
    <lineage>
        <taxon>Bacteria</taxon>
        <taxon>Bacillati</taxon>
        <taxon>Actinomycetota</taxon>
        <taxon>Actinomycetes</taxon>
        <taxon>Kitasatosporales</taxon>
        <taxon>Streptomycetaceae</taxon>
        <taxon>Streptomyces</taxon>
    </lineage>
</organism>
<proteinExistence type="predicted"/>
<dbReference type="EMBL" id="LJGT01000041">
    <property type="protein sequence ID" value="OEU85599.1"/>
    <property type="molecule type" value="Genomic_DNA"/>
</dbReference>
<dbReference type="InterPro" id="IPR028082">
    <property type="entry name" value="Peripla_BP_I"/>
</dbReference>
<dbReference type="Proteomes" id="UP000176087">
    <property type="component" value="Unassembled WGS sequence"/>
</dbReference>
<evidence type="ECO:0000313" key="2">
    <source>
        <dbReference type="Proteomes" id="UP000176087"/>
    </source>
</evidence>
<keyword evidence="2" id="KW-1185">Reference proteome</keyword>
<dbReference type="AlphaFoldDB" id="A0A1E7JGK3"/>